<dbReference type="EMBL" id="JAHLFW010000075">
    <property type="protein sequence ID" value="MBU3838396.1"/>
    <property type="molecule type" value="Genomic_DNA"/>
</dbReference>
<comment type="caution">
    <text evidence="1">The sequence shown here is derived from an EMBL/GenBank/DDBJ whole genome shotgun (WGS) entry which is preliminary data.</text>
</comment>
<sequence length="89" mass="10166">MKLKKDIEIEKGPDGYVLGGEGMEASEYDMLTPLSDEAVFLIREIGQEEFDEDTLAGMLCSEFGMDYTRALEEALELMNHWQDIGITRW</sequence>
<evidence type="ECO:0008006" key="3">
    <source>
        <dbReference type="Google" id="ProtNLM"/>
    </source>
</evidence>
<dbReference type="Proteomes" id="UP000783796">
    <property type="component" value="Unassembled WGS sequence"/>
</dbReference>
<reference evidence="1" key="2">
    <citation type="submission" date="2021-04" db="EMBL/GenBank/DDBJ databases">
        <authorList>
            <person name="Gilroy R."/>
        </authorList>
    </citation>
    <scope>NUCLEOTIDE SEQUENCE</scope>
    <source>
        <strain evidence="1">G4-2901</strain>
    </source>
</reference>
<gene>
    <name evidence="1" type="ORF">H9777_08825</name>
</gene>
<reference evidence="1" key="1">
    <citation type="journal article" date="2021" name="PeerJ">
        <title>Extensive microbial diversity within the chicken gut microbiome revealed by metagenomics and culture.</title>
        <authorList>
            <person name="Gilroy R."/>
            <person name="Ravi A."/>
            <person name="Getino M."/>
            <person name="Pursley I."/>
            <person name="Horton D.L."/>
            <person name="Alikhan N.F."/>
            <person name="Baker D."/>
            <person name="Gharbi K."/>
            <person name="Hall N."/>
            <person name="Watson M."/>
            <person name="Adriaenssens E.M."/>
            <person name="Foster-Nyarko E."/>
            <person name="Jarju S."/>
            <person name="Secka A."/>
            <person name="Antonio M."/>
            <person name="Oren A."/>
            <person name="Chaudhuri R.R."/>
            <person name="La Ragione R."/>
            <person name="Hildebrand F."/>
            <person name="Pallen M.J."/>
        </authorList>
    </citation>
    <scope>NUCLEOTIDE SEQUENCE</scope>
    <source>
        <strain evidence="1">G4-2901</strain>
    </source>
</reference>
<evidence type="ECO:0000313" key="2">
    <source>
        <dbReference type="Proteomes" id="UP000783796"/>
    </source>
</evidence>
<dbReference type="AlphaFoldDB" id="A0A948WXT7"/>
<accession>A0A948WXT7</accession>
<organism evidence="1 2">
    <name type="scientific">Candidatus Phocaeicola faecigallinarum</name>
    <dbReference type="NCBI Taxonomy" id="2838732"/>
    <lineage>
        <taxon>Bacteria</taxon>
        <taxon>Pseudomonadati</taxon>
        <taxon>Bacteroidota</taxon>
        <taxon>Bacteroidia</taxon>
        <taxon>Bacteroidales</taxon>
        <taxon>Bacteroidaceae</taxon>
        <taxon>Phocaeicola</taxon>
    </lineage>
</organism>
<protein>
    <recommendedName>
        <fullName evidence="3">PqqD family protein</fullName>
    </recommendedName>
</protein>
<proteinExistence type="predicted"/>
<evidence type="ECO:0000313" key="1">
    <source>
        <dbReference type="EMBL" id="MBU3838396.1"/>
    </source>
</evidence>
<name>A0A948WXT7_9BACT</name>